<name>A0A2T4Z4R0_9BACL</name>
<protein>
    <submittedName>
        <fullName evidence="3">Phosphoribosyl 1,2-cyclic phosphodiesterase</fullName>
    </submittedName>
</protein>
<dbReference type="PANTHER" id="PTHR47619:SF1">
    <property type="entry name" value="EXODEOXYRIBONUCLEASE WALJ"/>
    <property type="match status" value="1"/>
</dbReference>
<evidence type="ECO:0000259" key="2">
    <source>
        <dbReference type="SMART" id="SM00849"/>
    </source>
</evidence>
<dbReference type="SMART" id="SM00849">
    <property type="entry name" value="Lactamase_B"/>
    <property type="match status" value="1"/>
</dbReference>
<feature type="compositionally biased region" description="Basic and acidic residues" evidence="1">
    <location>
        <begin position="251"/>
        <end position="265"/>
    </location>
</feature>
<proteinExistence type="predicted"/>
<dbReference type="RefSeq" id="WP_107728165.1">
    <property type="nucleotide sequence ID" value="NZ_PZZP01000002.1"/>
</dbReference>
<gene>
    <name evidence="3" type="ORF">C8J48_3198</name>
</gene>
<dbReference type="InterPro" id="IPR036866">
    <property type="entry name" value="RibonucZ/Hydroxyglut_hydro"/>
</dbReference>
<dbReference type="EMBL" id="PZZP01000002">
    <property type="protein sequence ID" value="PTM56873.1"/>
    <property type="molecule type" value="Genomic_DNA"/>
</dbReference>
<sequence length="272" mass="30112">MRYSILASGSTGNAIYVETDRIRLLIDAGLSGKQLEQRMKLIGTSPASLDAILVTHEHIDHVKGLGVFARRHKLPIYMNEATWEHLPSSVGAIPIEQQHTFSTYSILEVGNLTVESFPISHDAADPMGFCIHSPAGSLALVTDTGYVSRRIVEKVTGTDAVIFESNHDVEMLRMGSYPWNVKRRILSDTGHLSNEDAAEALLEIIGGNGENIYLAHLSQDNNLLELAHLTVKGILEEGGLQVGKDVRLWETHPDRPTPLHRLDRKEKRKLST</sequence>
<dbReference type="Gene3D" id="3.60.15.10">
    <property type="entry name" value="Ribonuclease Z/Hydroxyacylglutathione hydrolase-like"/>
    <property type="match status" value="1"/>
</dbReference>
<dbReference type="Proteomes" id="UP000241639">
    <property type="component" value="Unassembled WGS sequence"/>
</dbReference>
<feature type="domain" description="Metallo-beta-lactamase" evidence="2">
    <location>
        <begin position="11"/>
        <end position="216"/>
    </location>
</feature>
<feature type="region of interest" description="Disordered" evidence="1">
    <location>
        <begin position="251"/>
        <end position="272"/>
    </location>
</feature>
<dbReference type="SUPFAM" id="SSF56281">
    <property type="entry name" value="Metallo-hydrolase/oxidoreductase"/>
    <property type="match status" value="1"/>
</dbReference>
<evidence type="ECO:0000256" key="1">
    <source>
        <dbReference type="SAM" id="MobiDB-lite"/>
    </source>
</evidence>
<keyword evidence="4" id="KW-1185">Reference proteome</keyword>
<comment type="caution">
    <text evidence="3">The sequence shown here is derived from an EMBL/GenBank/DDBJ whole genome shotgun (WGS) entry which is preliminary data.</text>
</comment>
<evidence type="ECO:0000313" key="3">
    <source>
        <dbReference type="EMBL" id="PTM56873.1"/>
    </source>
</evidence>
<dbReference type="OrthoDB" id="9781189at2"/>
<dbReference type="PANTHER" id="PTHR47619">
    <property type="entry name" value="METALLO-HYDROLASE YYCJ-RELATED"/>
    <property type="match status" value="1"/>
</dbReference>
<dbReference type="Pfam" id="PF12706">
    <property type="entry name" value="Lactamase_B_2"/>
    <property type="match status" value="1"/>
</dbReference>
<reference evidence="3 4" key="1">
    <citation type="submission" date="2018-04" db="EMBL/GenBank/DDBJ databases">
        <title>Genomic Encyclopedia of Archaeal and Bacterial Type Strains, Phase II (KMG-II): from individual species to whole genera.</title>
        <authorList>
            <person name="Goeker M."/>
        </authorList>
    </citation>
    <scope>NUCLEOTIDE SEQUENCE [LARGE SCALE GENOMIC DNA]</scope>
    <source>
        <strain evidence="3 4">DSM 45169</strain>
    </source>
</reference>
<dbReference type="InterPro" id="IPR001279">
    <property type="entry name" value="Metallo-B-lactamas"/>
</dbReference>
<dbReference type="InterPro" id="IPR052533">
    <property type="entry name" value="WalJ/YycJ-like"/>
</dbReference>
<accession>A0A2T4Z4R0</accession>
<evidence type="ECO:0000313" key="4">
    <source>
        <dbReference type="Proteomes" id="UP000241639"/>
    </source>
</evidence>
<dbReference type="AlphaFoldDB" id="A0A2T4Z4R0"/>
<organism evidence="3 4">
    <name type="scientific">Desmospora activa DSM 45169</name>
    <dbReference type="NCBI Taxonomy" id="1121389"/>
    <lineage>
        <taxon>Bacteria</taxon>
        <taxon>Bacillati</taxon>
        <taxon>Bacillota</taxon>
        <taxon>Bacilli</taxon>
        <taxon>Bacillales</taxon>
        <taxon>Thermoactinomycetaceae</taxon>
        <taxon>Desmospora</taxon>
    </lineage>
</organism>